<protein>
    <submittedName>
        <fullName evidence="3">Uncharacterized protein</fullName>
    </submittedName>
</protein>
<sequence length="483" mass="55247">MQRQRQRRKDQQSVDEKQRSTQKTNFEQTTIQSRCSDANIPVGVGTGTGRNTGRSVRGTKRKVIQIRRSEIFRIILLASAISCLFLDIFILTGMAEESENDTSSLGLKLIEGNDEYNKLPDRSLLWAGEEVVQYEPSSYNKQVRTVEVVIAYCKANLNWMKENENVLKAMSMNNTAMVKMNIISKCGREKEIPTFTTDDGISELNIISVPNAGGCDYAYAHFINQYIKNHITEEAASSVIIFIKDTPRDYDYFRMAYHERYRSIEEILNIAGKGEFICGSKTDCNISPYHSTDIINRFTMKAYVRQTERNNGKKVRKRNNFNYHDFKNLEDFHKRGLEWTFPNANLTSVCYGGTFALPASRLVALSRRPVEGRVFKSLEAILGRQSNGATTIEEHFIERTWAGLLSHPLNKNQTDIIHEISNHAGSVRIKSSVFGSMRSKFGSKKSGDVCKKWQIKKLQQKKEENVRKAIRAEENAARKWMVE</sequence>
<feature type="transmembrane region" description="Helical" evidence="2">
    <location>
        <begin position="71"/>
        <end position="95"/>
    </location>
</feature>
<keyword evidence="2" id="KW-0812">Transmembrane</keyword>
<gene>
    <name evidence="3" type="ORF">CDEB00056_LOCUS18398</name>
</gene>
<keyword evidence="2" id="KW-0472">Membrane</keyword>
<name>A0A7S3VDD4_9STRA</name>
<evidence type="ECO:0000256" key="1">
    <source>
        <dbReference type="SAM" id="MobiDB-lite"/>
    </source>
</evidence>
<proteinExistence type="predicted"/>
<evidence type="ECO:0000313" key="3">
    <source>
        <dbReference type="EMBL" id="CAE0473545.1"/>
    </source>
</evidence>
<feature type="region of interest" description="Disordered" evidence="1">
    <location>
        <begin position="1"/>
        <end position="31"/>
    </location>
</feature>
<reference evidence="3" key="1">
    <citation type="submission" date="2021-01" db="EMBL/GenBank/DDBJ databases">
        <authorList>
            <person name="Corre E."/>
            <person name="Pelletier E."/>
            <person name="Niang G."/>
            <person name="Scheremetjew M."/>
            <person name="Finn R."/>
            <person name="Kale V."/>
            <person name="Holt S."/>
            <person name="Cochrane G."/>
            <person name="Meng A."/>
            <person name="Brown T."/>
            <person name="Cohen L."/>
        </authorList>
    </citation>
    <scope>NUCLEOTIDE SEQUENCE</scope>
    <source>
        <strain evidence="3">MM31A-1</strain>
    </source>
</reference>
<feature type="compositionally biased region" description="Basic and acidic residues" evidence="1">
    <location>
        <begin position="9"/>
        <end position="19"/>
    </location>
</feature>
<dbReference type="AlphaFoldDB" id="A0A7S3VDD4"/>
<dbReference type="EMBL" id="HBIO01023933">
    <property type="protein sequence ID" value="CAE0473545.1"/>
    <property type="molecule type" value="Transcribed_RNA"/>
</dbReference>
<keyword evidence="2" id="KW-1133">Transmembrane helix</keyword>
<evidence type="ECO:0000256" key="2">
    <source>
        <dbReference type="SAM" id="Phobius"/>
    </source>
</evidence>
<feature type="compositionally biased region" description="Polar residues" evidence="1">
    <location>
        <begin position="21"/>
        <end position="31"/>
    </location>
</feature>
<accession>A0A7S3VDD4</accession>
<organism evidence="3">
    <name type="scientific">Chaetoceros debilis</name>
    <dbReference type="NCBI Taxonomy" id="122233"/>
    <lineage>
        <taxon>Eukaryota</taxon>
        <taxon>Sar</taxon>
        <taxon>Stramenopiles</taxon>
        <taxon>Ochrophyta</taxon>
        <taxon>Bacillariophyta</taxon>
        <taxon>Coscinodiscophyceae</taxon>
        <taxon>Chaetocerotophycidae</taxon>
        <taxon>Chaetocerotales</taxon>
        <taxon>Chaetocerotaceae</taxon>
        <taxon>Chaetoceros</taxon>
    </lineage>
</organism>